<organism evidence="2 3">
    <name type="scientific">Sutcliffiella tianshenii</name>
    <dbReference type="NCBI Taxonomy" id="1463404"/>
    <lineage>
        <taxon>Bacteria</taxon>
        <taxon>Bacillati</taxon>
        <taxon>Bacillota</taxon>
        <taxon>Bacilli</taxon>
        <taxon>Bacillales</taxon>
        <taxon>Bacillaceae</taxon>
        <taxon>Sutcliffiella</taxon>
    </lineage>
</organism>
<keyword evidence="1" id="KW-0472">Membrane</keyword>
<dbReference type="RefSeq" id="WP_204414191.1">
    <property type="nucleotide sequence ID" value="NZ_JAFBED010000002.1"/>
</dbReference>
<gene>
    <name evidence="2" type="ORF">JOC95_001095</name>
</gene>
<dbReference type="Proteomes" id="UP000737402">
    <property type="component" value="Unassembled WGS sequence"/>
</dbReference>
<evidence type="ECO:0000256" key="1">
    <source>
        <dbReference type="SAM" id="Phobius"/>
    </source>
</evidence>
<evidence type="ECO:0000313" key="2">
    <source>
        <dbReference type="EMBL" id="MBM7619246.1"/>
    </source>
</evidence>
<feature type="transmembrane region" description="Helical" evidence="1">
    <location>
        <begin position="6"/>
        <end position="26"/>
    </location>
</feature>
<proteinExistence type="predicted"/>
<dbReference type="EMBL" id="JAFBED010000002">
    <property type="protein sequence ID" value="MBM7619246.1"/>
    <property type="molecule type" value="Genomic_DNA"/>
</dbReference>
<name>A0ABS2NX50_9BACI</name>
<reference evidence="2 3" key="1">
    <citation type="submission" date="2021-01" db="EMBL/GenBank/DDBJ databases">
        <title>Genomic Encyclopedia of Type Strains, Phase IV (KMG-IV): sequencing the most valuable type-strain genomes for metagenomic binning, comparative biology and taxonomic classification.</title>
        <authorList>
            <person name="Goeker M."/>
        </authorList>
    </citation>
    <scope>NUCLEOTIDE SEQUENCE [LARGE SCALE GENOMIC DNA]</scope>
    <source>
        <strain evidence="2 3">DSM 25879</strain>
    </source>
</reference>
<protein>
    <submittedName>
        <fullName evidence="2">Uncharacterized protein YoxC</fullName>
    </submittedName>
</protein>
<sequence>MFYLVYISGVILLISVVLFVFSAVSFRKETKPTLDSIQSIQSRMQEEKEAINVQNENFKVKRMEIKNDLDWKKSVFTNTINELKRLPETLFKTSSKQKTNYHPR</sequence>
<comment type="caution">
    <text evidence="2">The sequence shown here is derived from an EMBL/GenBank/DDBJ whole genome shotgun (WGS) entry which is preliminary data.</text>
</comment>
<evidence type="ECO:0000313" key="3">
    <source>
        <dbReference type="Proteomes" id="UP000737402"/>
    </source>
</evidence>
<keyword evidence="1" id="KW-1133">Transmembrane helix</keyword>
<keyword evidence="3" id="KW-1185">Reference proteome</keyword>
<keyword evidence="1" id="KW-0812">Transmembrane</keyword>
<accession>A0ABS2NX50</accession>